<dbReference type="AlphaFoldDB" id="H0QVR8"/>
<name>H0QVR8_9ACTN</name>
<feature type="compositionally biased region" description="Basic and acidic residues" evidence="1">
    <location>
        <begin position="16"/>
        <end position="29"/>
    </location>
</feature>
<sequence>MTHTPDDSTQPAENADIEKDSASTESEPRRSKAALILGAVAVLLVGLGLGVGLGTWLGSDDHEEVPAANSAAVGFAQDMIRHHEQGVEMATLAINNGTDPQVKSIAYDILTTQTNEIGQMQSWLTRWGYPIINPGEPMAWMGHADGHDHGGDMSGMPGMSPTTESTGNHGGHDHDSTSAPNAGSADEPPMPGMATDAEMAKLRGLKGRESDTYFMQLMLRHHEGGEHMMAYAADPANVSQAYVRDLASAMARTQAKEITTLKAILAEYGAPTLPMN</sequence>
<dbReference type="RefSeq" id="WP_007316257.1">
    <property type="nucleotide sequence ID" value="NZ_BAEH01000017.1"/>
</dbReference>
<feature type="region of interest" description="Disordered" evidence="1">
    <location>
        <begin position="1"/>
        <end position="29"/>
    </location>
</feature>
<feature type="domain" description="DUF305" evidence="3">
    <location>
        <begin position="73"/>
        <end position="265"/>
    </location>
</feature>
<dbReference type="eggNOG" id="COG3544">
    <property type="taxonomic scope" value="Bacteria"/>
</dbReference>
<dbReference type="PANTHER" id="PTHR36933">
    <property type="entry name" value="SLL0788 PROTEIN"/>
    <property type="match status" value="1"/>
</dbReference>
<keyword evidence="2" id="KW-0472">Membrane</keyword>
<dbReference type="EMBL" id="BAEH01000017">
    <property type="protein sequence ID" value="GAB16919.1"/>
    <property type="molecule type" value="Genomic_DNA"/>
</dbReference>
<comment type="caution">
    <text evidence="4">The sequence shown here is derived from an EMBL/GenBank/DDBJ whole genome shotgun (WGS) entry which is preliminary data.</text>
</comment>
<evidence type="ECO:0000313" key="4">
    <source>
        <dbReference type="EMBL" id="GAB16919.1"/>
    </source>
</evidence>
<dbReference type="Pfam" id="PF03713">
    <property type="entry name" value="DUF305"/>
    <property type="match status" value="1"/>
</dbReference>
<dbReference type="InterPro" id="IPR012347">
    <property type="entry name" value="Ferritin-like"/>
</dbReference>
<evidence type="ECO:0000259" key="3">
    <source>
        <dbReference type="Pfam" id="PF03713"/>
    </source>
</evidence>
<dbReference type="InterPro" id="IPR005183">
    <property type="entry name" value="DUF305_CopM-like"/>
</dbReference>
<reference evidence="4 5" key="1">
    <citation type="submission" date="2011-12" db="EMBL/GenBank/DDBJ databases">
        <title>Whole genome shotgun sequence of Gordonia effusa NBRC 100432.</title>
        <authorList>
            <person name="Yoshida I."/>
            <person name="Takarada H."/>
            <person name="Hosoyama A."/>
            <person name="Tsuchikane K."/>
            <person name="Katsumata H."/>
            <person name="Yamazaki S."/>
            <person name="Fujita N."/>
        </authorList>
    </citation>
    <scope>NUCLEOTIDE SEQUENCE [LARGE SCALE GENOMIC DNA]</scope>
    <source>
        <strain evidence="4 5">NBRC 100432</strain>
    </source>
</reference>
<organism evidence="4 5">
    <name type="scientific">Gordonia effusa NBRC 100432</name>
    <dbReference type="NCBI Taxonomy" id="1077974"/>
    <lineage>
        <taxon>Bacteria</taxon>
        <taxon>Bacillati</taxon>
        <taxon>Actinomycetota</taxon>
        <taxon>Actinomycetes</taxon>
        <taxon>Mycobacteriales</taxon>
        <taxon>Gordoniaceae</taxon>
        <taxon>Gordonia</taxon>
    </lineage>
</organism>
<keyword evidence="5" id="KW-1185">Reference proteome</keyword>
<dbReference type="Proteomes" id="UP000035034">
    <property type="component" value="Unassembled WGS sequence"/>
</dbReference>
<gene>
    <name evidence="4" type="ORF">GOEFS_017_00350</name>
</gene>
<evidence type="ECO:0000256" key="2">
    <source>
        <dbReference type="SAM" id="Phobius"/>
    </source>
</evidence>
<dbReference type="PANTHER" id="PTHR36933:SF1">
    <property type="entry name" value="SLL0788 PROTEIN"/>
    <property type="match status" value="1"/>
</dbReference>
<evidence type="ECO:0000256" key="1">
    <source>
        <dbReference type="SAM" id="MobiDB-lite"/>
    </source>
</evidence>
<keyword evidence="2" id="KW-0812">Transmembrane</keyword>
<feature type="transmembrane region" description="Helical" evidence="2">
    <location>
        <begin position="33"/>
        <end position="57"/>
    </location>
</feature>
<feature type="region of interest" description="Disordered" evidence="1">
    <location>
        <begin position="147"/>
        <end position="189"/>
    </location>
</feature>
<dbReference type="STRING" id="1077974.GOEFS_017_00350"/>
<protein>
    <recommendedName>
        <fullName evidence="3">DUF305 domain-containing protein</fullName>
    </recommendedName>
</protein>
<evidence type="ECO:0000313" key="5">
    <source>
        <dbReference type="Proteomes" id="UP000035034"/>
    </source>
</evidence>
<dbReference type="Gene3D" id="1.20.1260.10">
    <property type="match status" value="2"/>
</dbReference>
<proteinExistence type="predicted"/>
<keyword evidence="2" id="KW-1133">Transmembrane helix</keyword>
<dbReference type="OrthoDB" id="26872at2"/>
<accession>H0QVR8</accession>